<dbReference type="OrthoDB" id="10433110at2759"/>
<reference evidence="1 2" key="1">
    <citation type="submission" date="2016-03" db="EMBL/GenBank/DDBJ databases">
        <title>EvidentialGene: Evidence-directed Construction of Genes on Genomes.</title>
        <authorList>
            <person name="Gilbert D.G."/>
            <person name="Choi J.-H."/>
            <person name="Mockaitis K."/>
            <person name="Colbourne J."/>
            <person name="Pfrender M."/>
        </authorList>
    </citation>
    <scope>NUCLEOTIDE SEQUENCE [LARGE SCALE GENOMIC DNA]</scope>
    <source>
        <strain evidence="1 2">Xinb3</strain>
        <tissue evidence="1">Complete organism</tissue>
    </source>
</reference>
<evidence type="ECO:0000313" key="2">
    <source>
        <dbReference type="Proteomes" id="UP000076858"/>
    </source>
</evidence>
<sequence length="83" mass="9657">MPPANNTVQCSMCTLLIAVDDPTTFFKHVKQKHSCSVPFHIICRHPDSCNKHYYVFLSFRRHWNKVHGSQTKFVHPIHVGNIQ</sequence>
<accession>A0A164JAN3</accession>
<name>A0A164JAN3_9CRUS</name>
<gene>
    <name evidence="1" type="ORF">APZ42_000910</name>
</gene>
<organism evidence="1 2">
    <name type="scientific">Daphnia magna</name>
    <dbReference type="NCBI Taxonomy" id="35525"/>
    <lineage>
        <taxon>Eukaryota</taxon>
        <taxon>Metazoa</taxon>
        <taxon>Ecdysozoa</taxon>
        <taxon>Arthropoda</taxon>
        <taxon>Crustacea</taxon>
        <taxon>Branchiopoda</taxon>
        <taxon>Diplostraca</taxon>
        <taxon>Cladocera</taxon>
        <taxon>Anomopoda</taxon>
        <taxon>Daphniidae</taxon>
        <taxon>Daphnia</taxon>
    </lineage>
</organism>
<comment type="caution">
    <text evidence="1">The sequence shown here is derived from an EMBL/GenBank/DDBJ whole genome shotgun (WGS) entry which is preliminary data.</text>
</comment>
<keyword evidence="2" id="KW-1185">Reference proteome</keyword>
<dbReference type="EMBL" id="LRGB01005148">
    <property type="protein sequence ID" value="KZS02158.1"/>
    <property type="molecule type" value="Genomic_DNA"/>
</dbReference>
<protein>
    <submittedName>
        <fullName evidence="1">Uncharacterized protein</fullName>
    </submittedName>
</protein>
<feature type="non-terminal residue" evidence="1">
    <location>
        <position position="83"/>
    </location>
</feature>
<evidence type="ECO:0000313" key="1">
    <source>
        <dbReference type="EMBL" id="KZS02158.1"/>
    </source>
</evidence>
<dbReference type="AlphaFoldDB" id="A0A164JAN3"/>
<dbReference type="Proteomes" id="UP000076858">
    <property type="component" value="Unassembled WGS sequence"/>
</dbReference>
<proteinExistence type="predicted"/>